<keyword evidence="2" id="KW-0175">Coiled coil</keyword>
<feature type="region of interest" description="Disordered" evidence="4">
    <location>
        <begin position="1"/>
        <end position="54"/>
    </location>
</feature>
<evidence type="ECO:0000256" key="1">
    <source>
        <dbReference type="ARBA" id="ARBA00006111"/>
    </source>
</evidence>
<dbReference type="AlphaFoldDB" id="A0ABD3CJR5"/>
<reference evidence="6" key="1">
    <citation type="journal article" date="2024" name="IScience">
        <title>Strigolactones Initiate the Formation of Haustorium-like Structures in Castilleja.</title>
        <authorList>
            <person name="Buerger M."/>
            <person name="Peterson D."/>
            <person name="Chory J."/>
        </authorList>
    </citation>
    <scope>NUCLEOTIDE SEQUENCE [LARGE SCALE GENOMIC DNA]</scope>
</reference>
<dbReference type="PANTHER" id="PTHR31305">
    <property type="entry name" value="SNARE-ASSOCIATED PROTEIN SNAPIN"/>
    <property type="match status" value="1"/>
</dbReference>
<dbReference type="PANTHER" id="PTHR31305:SF2">
    <property type="entry name" value="SNARE-ASSOCIATED PROTEIN SNAPIN"/>
    <property type="match status" value="1"/>
</dbReference>
<evidence type="ECO:0000256" key="3">
    <source>
        <dbReference type="ARBA" id="ARBA00033330"/>
    </source>
</evidence>
<evidence type="ECO:0000313" key="5">
    <source>
        <dbReference type="EMBL" id="KAL3630163.1"/>
    </source>
</evidence>
<dbReference type="InterPro" id="IPR028119">
    <property type="entry name" value="Snapin/Pallidin/Snn1"/>
</dbReference>
<dbReference type="EMBL" id="JAVIJP010000032">
    <property type="protein sequence ID" value="KAL3630163.1"/>
    <property type="molecule type" value="Genomic_DNA"/>
</dbReference>
<dbReference type="Pfam" id="PF14712">
    <property type="entry name" value="Snapin_Pallidin"/>
    <property type="match status" value="1"/>
</dbReference>
<proteinExistence type="inferred from homology"/>
<evidence type="ECO:0000313" key="6">
    <source>
        <dbReference type="Proteomes" id="UP001632038"/>
    </source>
</evidence>
<name>A0ABD3CJR5_9LAMI</name>
<keyword evidence="6" id="KW-1185">Reference proteome</keyword>
<feature type="compositionally biased region" description="Polar residues" evidence="4">
    <location>
        <begin position="1"/>
        <end position="17"/>
    </location>
</feature>
<evidence type="ECO:0000256" key="2">
    <source>
        <dbReference type="ARBA" id="ARBA00023054"/>
    </source>
</evidence>
<sequence length="198" mass="21569">MADGDLNNNRQDCTSVDFSDANKDGGGNKYSPLATQLTIPIGNPNDQRRDSTGLDFPDPGIHVGDKFDNIGNINSTGNSSSSVAEGLRSLISSVMTGFDSRAEATTRSQDQLAFSVDRLIGELDKLLEDAPSPFIMQHSARISGLRKRVKALNTVLKSIQRQTDNMDRMLSAGLVQGKHWWEKAVANNNLLCDKGIIY</sequence>
<comment type="caution">
    <text evidence="5">The sequence shown here is derived from an EMBL/GenBank/DDBJ whole genome shotgun (WGS) entry which is preliminary data.</text>
</comment>
<evidence type="ECO:0000256" key="4">
    <source>
        <dbReference type="SAM" id="MobiDB-lite"/>
    </source>
</evidence>
<accession>A0ABD3CJR5</accession>
<dbReference type="Proteomes" id="UP001632038">
    <property type="component" value="Unassembled WGS sequence"/>
</dbReference>
<gene>
    <name evidence="5" type="ORF">CASFOL_023147</name>
</gene>
<comment type="similarity">
    <text evidence="1">Belongs to the SNAPIN family.</text>
</comment>
<organism evidence="5 6">
    <name type="scientific">Castilleja foliolosa</name>
    <dbReference type="NCBI Taxonomy" id="1961234"/>
    <lineage>
        <taxon>Eukaryota</taxon>
        <taxon>Viridiplantae</taxon>
        <taxon>Streptophyta</taxon>
        <taxon>Embryophyta</taxon>
        <taxon>Tracheophyta</taxon>
        <taxon>Spermatophyta</taxon>
        <taxon>Magnoliopsida</taxon>
        <taxon>eudicotyledons</taxon>
        <taxon>Gunneridae</taxon>
        <taxon>Pentapetalae</taxon>
        <taxon>asterids</taxon>
        <taxon>lamiids</taxon>
        <taxon>Lamiales</taxon>
        <taxon>Orobanchaceae</taxon>
        <taxon>Pedicularideae</taxon>
        <taxon>Castillejinae</taxon>
        <taxon>Castilleja</taxon>
    </lineage>
</organism>
<dbReference type="InterPro" id="IPR017246">
    <property type="entry name" value="Snapin"/>
</dbReference>
<protein>
    <recommendedName>
        <fullName evidence="3">Biogenesis of lysosome-related organelles complex 1 subunit 7</fullName>
    </recommendedName>
</protein>